<keyword evidence="1" id="KW-0805">Transcription regulation</keyword>
<dbReference type="RefSeq" id="WP_203956867.1">
    <property type="nucleotide sequence ID" value="NZ_BOOO01000037.1"/>
</dbReference>
<dbReference type="Gene3D" id="1.10.10.10">
    <property type="entry name" value="Winged helix-like DNA-binding domain superfamily/Winged helix DNA-binding domain"/>
    <property type="match status" value="1"/>
</dbReference>
<keyword evidence="2" id="KW-0238">DNA-binding</keyword>
<accession>A0A8J3TVV9</accession>
<dbReference type="Pfam" id="PF01638">
    <property type="entry name" value="HxlR"/>
    <property type="match status" value="1"/>
</dbReference>
<feature type="region of interest" description="Disordered" evidence="4">
    <location>
        <begin position="1"/>
        <end position="23"/>
    </location>
</feature>
<evidence type="ECO:0000256" key="4">
    <source>
        <dbReference type="SAM" id="MobiDB-lite"/>
    </source>
</evidence>
<feature type="domain" description="HTH hxlR-type" evidence="5">
    <location>
        <begin position="22"/>
        <end position="122"/>
    </location>
</feature>
<evidence type="ECO:0000256" key="2">
    <source>
        <dbReference type="ARBA" id="ARBA00023125"/>
    </source>
</evidence>
<sequence length="124" mass="14211">MGRQESSAEFSDPTPVFQPLQLPPPASNAFDVLTRRWVPQVLYLLCQRQARFSELARALPTMSRRVLMQRLRQLEDEQLIQRIVTPGPPTRITYEITDLGAGLGATLRHAEMWGERYLKARPLP</sequence>
<dbReference type="Proteomes" id="UP000650628">
    <property type="component" value="Unassembled WGS sequence"/>
</dbReference>
<dbReference type="SUPFAM" id="SSF46785">
    <property type="entry name" value="Winged helix' DNA-binding domain"/>
    <property type="match status" value="1"/>
</dbReference>
<gene>
    <name evidence="6" type="ORF">Pmi06nite_64580</name>
</gene>
<organism evidence="6 7">
    <name type="scientific">Planotetraspora mira</name>
    <dbReference type="NCBI Taxonomy" id="58121"/>
    <lineage>
        <taxon>Bacteria</taxon>
        <taxon>Bacillati</taxon>
        <taxon>Actinomycetota</taxon>
        <taxon>Actinomycetes</taxon>
        <taxon>Streptosporangiales</taxon>
        <taxon>Streptosporangiaceae</taxon>
        <taxon>Planotetraspora</taxon>
    </lineage>
</organism>
<dbReference type="EMBL" id="BOOO01000037">
    <property type="protein sequence ID" value="GII33016.1"/>
    <property type="molecule type" value="Genomic_DNA"/>
</dbReference>
<dbReference type="PANTHER" id="PTHR33204">
    <property type="entry name" value="TRANSCRIPTIONAL REGULATOR, MARR FAMILY"/>
    <property type="match status" value="1"/>
</dbReference>
<evidence type="ECO:0000313" key="7">
    <source>
        <dbReference type="Proteomes" id="UP000650628"/>
    </source>
</evidence>
<evidence type="ECO:0000313" key="6">
    <source>
        <dbReference type="EMBL" id="GII33016.1"/>
    </source>
</evidence>
<proteinExistence type="predicted"/>
<keyword evidence="3" id="KW-0804">Transcription</keyword>
<keyword evidence="7" id="KW-1185">Reference proteome</keyword>
<reference evidence="6 7" key="1">
    <citation type="submission" date="2021-01" db="EMBL/GenBank/DDBJ databases">
        <title>Whole genome shotgun sequence of Planotetraspora mira NBRC 15435.</title>
        <authorList>
            <person name="Komaki H."/>
            <person name="Tamura T."/>
        </authorList>
    </citation>
    <scope>NUCLEOTIDE SEQUENCE [LARGE SCALE GENOMIC DNA]</scope>
    <source>
        <strain evidence="6 7">NBRC 15435</strain>
    </source>
</reference>
<dbReference type="AlphaFoldDB" id="A0A8J3TVV9"/>
<dbReference type="InterPro" id="IPR002577">
    <property type="entry name" value="HTH_HxlR"/>
</dbReference>
<dbReference type="GO" id="GO:0003677">
    <property type="term" value="F:DNA binding"/>
    <property type="evidence" value="ECO:0007669"/>
    <property type="project" value="UniProtKB-KW"/>
</dbReference>
<dbReference type="PROSITE" id="PS51118">
    <property type="entry name" value="HTH_HXLR"/>
    <property type="match status" value="1"/>
</dbReference>
<evidence type="ECO:0000259" key="5">
    <source>
        <dbReference type="PROSITE" id="PS51118"/>
    </source>
</evidence>
<name>A0A8J3TVV9_9ACTN</name>
<comment type="caution">
    <text evidence="6">The sequence shown here is derived from an EMBL/GenBank/DDBJ whole genome shotgun (WGS) entry which is preliminary data.</text>
</comment>
<dbReference type="InterPro" id="IPR036390">
    <property type="entry name" value="WH_DNA-bd_sf"/>
</dbReference>
<protein>
    <recommendedName>
        <fullName evidence="5">HTH hxlR-type domain-containing protein</fullName>
    </recommendedName>
</protein>
<evidence type="ECO:0000256" key="3">
    <source>
        <dbReference type="ARBA" id="ARBA00023163"/>
    </source>
</evidence>
<evidence type="ECO:0000256" key="1">
    <source>
        <dbReference type="ARBA" id="ARBA00023015"/>
    </source>
</evidence>
<dbReference type="InterPro" id="IPR036388">
    <property type="entry name" value="WH-like_DNA-bd_sf"/>
</dbReference>